<evidence type="ECO:0000256" key="5">
    <source>
        <dbReference type="RuleBase" id="RU362066"/>
    </source>
</evidence>
<dbReference type="EMBL" id="FLQP01000016">
    <property type="protein sequence ID" value="SBS62447.1"/>
    <property type="molecule type" value="Genomic_DNA"/>
</dbReference>
<protein>
    <recommendedName>
        <fullName evidence="5">Flagellar hook-associated protein 2</fullName>
        <shortName evidence="5">HAP2</shortName>
    </recommendedName>
    <alternativeName>
        <fullName evidence="5">Flagellar cap protein</fullName>
    </alternativeName>
</protein>
<dbReference type="Pfam" id="PF07196">
    <property type="entry name" value="Flagellin_IN"/>
    <property type="match status" value="1"/>
</dbReference>
<evidence type="ECO:0000256" key="1">
    <source>
        <dbReference type="ARBA" id="ARBA00009764"/>
    </source>
</evidence>
<evidence type="ECO:0000256" key="2">
    <source>
        <dbReference type="ARBA" id="ARBA00011255"/>
    </source>
</evidence>
<dbReference type="Proteomes" id="UP000092876">
    <property type="component" value="Unassembled WGS sequence"/>
</dbReference>
<comment type="subcellular location">
    <subcellularLocation>
        <location evidence="5">Secreted</location>
    </subcellularLocation>
    <subcellularLocation>
        <location evidence="5">Bacterial flagellum</location>
    </subcellularLocation>
</comment>
<comment type="subunit">
    <text evidence="2 5">Homopentamer.</text>
</comment>
<name>A0A1C3IMH3_9VIBR</name>
<proteinExistence type="inferred from homology"/>
<evidence type="ECO:0000259" key="6">
    <source>
        <dbReference type="Pfam" id="PF02465"/>
    </source>
</evidence>
<comment type="similarity">
    <text evidence="1 5">Belongs to the FliD family.</text>
</comment>
<dbReference type="GO" id="GO:0071973">
    <property type="term" value="P:bacterial-type flagellum-dependent cell motility"/>
    <property type="evidence" value="ECO:0007669"/>
    <property type="project" value="TreeGrafter"/>
</dbReference>
<dbReference type="Pfam" id="PF07195">
    <property type="entry name" value="FliD_C"/>
    <property type="match status" value="1"/>
</dbReference>
<sequence>MSFGPMGISSGMDINSMVSKIVDSERVPKQQQINNERTRIDTSISAYGRLRESLDSMKNLMTSFRQDKAFAVRTVESSDEGLVSATATTEAIAGKYAIDVLQLAQSHKVASDVLSEDMKFGPGKLQVSLGKESFETQVSANSKLRDVVRAINSAGDNPGVRASIINDKEGPRLVLASNMSGEDNQIKLHVDSEDNNPLKKLEYKTLSERLKALEDARSVAQGVLADAPPKLDADGNPIPDGFAVPLRDANGNTIFDVNGNPIYERKSEPVVEPEDPFAEFDRDNLTYGQAAAMAGQKALDAAALAASGMPEDTIPGWNNTASGTLLDSFFRPELELDEKAIEKAADIPGWSNTAAGTLTDSYVTPKEAQQKLDAEKARIESKLVDERSELAKRVERGELTPLQAQQLERAKLSPAERAHLEKVDKAQADLALAQQSFDQYSGMTEVQAGQNSMVVLDGIAQLSSNNNVIEDAVEGIDITVKGKTPQDKPPAEIGVEYDRNRVREDIEAFVNSYNQFYQVSKDLAGVDPLTGQKGPLSGDSTVRSADSRLKGVFSSSIEDAPDNLKSLTEFGITTTRQGSLEINYDMLDRQLNNHFDKLGEFFGGNNGFAKKVEDAIQGITGVTGSIRTREKSLVEQNYRLVDDQVALDRRMDSLQNRTHSKFTAMQDATSKMQSQLGSMMSAMG</sequence>
<dbReference type="AlphaFoldDB" id="A0A1C3IMH3"/>
<feature type="domain" description="Flagellar hook-associated protein 2 N-terminal" evidence="6">
    <location>
        <begin position="10"/>
        <end position="107"/>
    </location>
</feature>
<gene>
    <name evidence="8" type="primary">fliD</name>
    <name evidence="8" type="ORF">VAT7223_01183</name>
</gene>
<dbReference type="PANTHER" id="PTHR30288">
    <property type="entry name" value="FLAGELLAR CAP/ASSEMBLY PROTEIN FLID"/>
    <property type="match status" value="1"/>
</dbReference>
<dbReference type="InterPro" id="IPR010810">
    <property type="entry name" value="Flagellin_hook_IN_motif"/>
</dbReference>
<keyword evidence="3" id="KW-0175">Coiled coil</keyword>
<dbReference type="GO" id="GO:0009424">
    <property type="term" value="C:bacterial-type flagellum hook"/>
    <property type="evidence" value="ECO:0007669"/>
    <property type="project" value="UniProtKB-UniRule"/>
</dbReference>
<dbReference type="InterPro" id="IPR040026">
    <property type="entry name" value="FliD"/>
</dbReference>
<dbReference type="GO" id="GO:0007155">
    <property type="term" value="P:cell adhesion"/>
    <property type="evidence" value="ECO:0007669"/>
    <property type="project" value="InterPro"/>
</dbReference>
<keyword evidence="8" id="KW-0969">Cilium</keyword>
<accession>A0A1C3IMH3</accession>
<keyword evidence="8" id="KW-0282">Flagellum</keyword>
<feature type="domain" description="Flagellar hook-associated protein 2 C-terminal" evidence="7">
    <location>
        <begin position="449"/>
        <end position="674"/>
    </location>
</feature>
<dbReference type="PANTHER" id="PTHR30288:SF0">
    <property type="entry name" value="FLAGELLAR HOOK-ASSOCIATED PROTEIN 2"/>
    <property type="match status" value="1"/>
</dbReference>
<evidence type="ECO:0000259" key="7">
    <source>
        <dbReference type="Pfam" id="PF07195"/>
    </source>
</evidence>
<evidence type="ECO:0000256" key="4">
    <source>
        <dbReference type="ARBA" id="ARBA00023143"/>
    </source>
</evidence>
<dbReference type="GO" id="GO:0005576">
    <property type="term" value="C:extracellular region"/>
    <property type="evidence" value="ECO:0007669"/>
    <property type="project" value="UniProtKB-SubCell"/>
</dbReference>
<dbReference type="NCBIfam" id="NF006435">
    <property type="entry name" value="PRK08724.1"/>
    <property type="match status" value="1"/>
</dbReference>
<dbReference type="InterPro" id="IPR010809">
    <property type="entry name" value="FliD_C"/>
</dbReference>
<keyword evidence="8" id="KW-0966">Cell projection</keyword>
<organism evidence="8 9">
    <name type="scientific">Vibrio atlanticus</name>
    <dbReference type="NCBI Taxonomy" id="693153"/>
    <lineage>
        <taxon>Bacteria</taxon>
        <taxon>Pseudomonadati</taxon>
        <taxon>Pseudomonadota</taxon>
        <taxon>Gammaproteobacteria</taxon>
        <taxon>Vibrionales</taxon>
        <taxon>Vibrionaceae</taxon>
        <taxon>Vibrio</taxon>
    </lineage>
</organism>
<keyword evidence="5" id="KW-0964">Secreted</keyword>
<comment type="function">
    <text evidence="5">Required for morphogenesis and for the elongation of the flagellar filament by facilitating polymerization of the flagellin monomers at the tip of growing filament. Forms a capping structure, which prevents flagellin subunits (transported through the central channel of the flagellum) from leaking out without polymerization at the distal end.</text>
</comment>
<dbReference type="Pfam" id="PF02465">
    <property type="entry name" value="FliD_N"/>
    <property type="match status" value="1"/>
</dbReference>
<evidence type="ECO:0000256" key="3">
    <source>
        <dbReference type="ARBA" id="ARBA00023054"/>
    </source>
</evidence>
<dbReference type="GO" id="GO:0009421">
    <property type="term" value="C:bacterial-type flagellum filament cap"/>
    <property type="evidence" value="ECO:0007669"/>
    <property type="project" value="InterPro"/>
</dbReference>
<keyword evidence="4 5" id="KW-0975">Bacterial flagellum</keyword>
<dbReference type="InterPro" id="IPR003481">
    <property type="entry name" value="FliD_N"/>
</dbReference>
<evidence type="ECO:0000313" key="9">
    <source>
        <dbReference type="Proteomes" id="UP000092876"/>
    </source>
</evidence>
<reference evidence="9" key="1">
    <citation type="submission" date="2016-06" db="EMBL/GenBank/DDBJ databases">
        <authorList>
            <person name="Rodrigo-Torres Lidia"/>
            <person name="Arahal R.David."/>
        </authorList>
    </citation>
    <scope>NUCLEOTIDE SEQUENCE [LARGE SCALE GENOMIC DNA]</scope>
    <source>
        <strain evidence="9">CECT 7223</strain>
    </source>
</reference>
<evidence type="ECO:0000313" key="8">
    <source>
        <dbReference type="EMBL" id="SBS62447.1"/>
    </source>
</evidence>